<sequence length="155" mass="17065">MTADAVADEHAIRTLVHRYADAASRRDPAGVAGTFTVGGVWQSPDLGEYRGRDSMLEFFTSMLSGWNVFLQGLMSGVVALDPADPDRAIGRWFVQEIGQRSEGTRLNISGVYHDEYTRQGGAWLITRRRYDALLRNADGTVTAMPFPTDVPTIGE</sequence>
<evidence type="ECO:0000259" key="1">
    <source>
        <dbReference type="Pfam" id="PF13577"/>
    </source>
</evidence>
<dbReference type="Proteomes" id="UP000287177">
    <property type="component" value="Unassembled WGS sequence"/>
</dbReference>
<dbReference type="RefSeq" id="WP_128108829.1">
    <property type="nucleotide sequence ID" value="NZ_ATDN01000016.1"/>
</dbReference>
<feature type="domain" description="SnoaL-like" evidence="1">
    <location>
        <begin position="5"/>
        <end position="129"/>
    </location>
</feature>
<gene>
    <name evidence="2" type="ORF">MELE44368_19580</name>
</gene>
<dbReference type="AlphaFoldDB" id="A0A439DTQ4"/>
<name>A0A439DTQ4_9MYCO</name>
<dbReference type="InterPro" id="IPR037401">
    <property type="entry name" value="SnoaL-like"/>
</dbReference>
<dbReference type="CDD" id="cd00531">
    <property type="entry name" value="NTF2_like"/>
    <property type="match status" value="1"/>
</dbReference>
<evidence type="ECO:0000313" key="2">
    <source>
        <dbReference type="EMBL" id="RWA19838.1"/>
    </source>
</evidence>
<dbReference type="Pfam" id="PF13577">
    <property type="entry name" value="SnoaL_4"/>
    <property type="match status" value="1"/>
</dbReference>
<accession>A0A439DTQ4</accession>
<organism evidence="2 3">
    <name type="scientific">Mycolicibacterium elephantis DSM 44368</name>
    <dbReference type="NCBI Taxonomy" id="1335622"/>
    <lineage>
        <taxon>Bacteria</taxon>
        <taxon>Bacillati</taxon>
        <taxon>Actinomycetota</taxon>
        <taxon>Actinomycetes</taxon>
        <taxon>Mycobacteriales</taxon>
        <taxon>Mycobacteriaceae</taxon>
        <taxon>Mycolicibacterium</taxon>
    </lineage>
</organism>
<proteinExistence type="predicted"/>
<reference evidence="2 3" key="1">
    <citation type="submission" date="2013-06" db="EMBL/GenBank/DDBJ databases">
        <title>The draft sequence of the Mycobacterium elephantis genome.</title>
        <authorList>
            <person name="Pettersson F.B."/>
            <person name="Das S."/>
            <person name="Dasgupta S."/>
            <person name="Bhattacharya A."/>
            <person name="Kirsebom L.A."/>
        </authorList>
    </citation>
    <scope>NUCLEOTIDE SEQUENCE [LARGE SCALE GENOMIC DNA]</scope>
    <source>
        <strain evidence="2 3">DSM 44368</strain>
    </source>
</reference>
<dbReference type="Gene3D" id="3.10.450.50">
    <property type="match status" value="1"/>
</dbReference>
<dbReference type="EMBL" id="ATDN01000016">
    <property type="protein sequence ID" value="RWA19838.1"/>
    <property type="molecule type" value="Genomic_DNA"/>
</dbReference>
<comment type="caution">
    <text evidence="2">The sequence shown here is derived from an EMBL/GenBank/DDBJ whole genome shotgun (WGS) entry which is preliminary data.</text>
</comment>
<keyword evidence="3" id="KW-1185">Reference proteome</keyword>
<dbReference type="SUPFAM" id="SSF54427">
    <property type="entry name" value="NTF2-like"/>
    <property type="match status" value="1"/>
</dbReference>
<dbReference type="InterPro" id="IPR032710">
    <property type="entry name" value="NTF2-like_dom_sf"/>
</dbReference>
<evidence type="ECO:0000313" key="3">
    <source>
        <dbReference type="Proteomes" id="UP000287177"/>
    </source>
</evidence>
<protein>
    <recommendedName>
        <fullName evidence="1">SnoaL-like domain-containing protein</fullName>
    </recommendedName>
</protein>